<dbReference type="RefSeq" id="WP_145721499.1">
    <property type="nucleotide sequence ID" value="NZ_BSPF01000103.1"/>
</dbReference>
<sequence length="113" mass="12146">MRHGYSAPLCHDVDLQVRAAARSQGIINVTAVAEAVRLRNLADNVALEDIECLVLHAAQFCGAPMEFDSLIIFESGNIARLSGNCYALPGGGNLDVLEERAVSPFLHQLGQTQ</sequence>
<gene>
    <name evidence="1" type="ORF">IQ26_05498</name>
</gene>
<keyword evidence="2" id="KW-1185">Reference proteome</keyword>
<organism evidence="1 2">
    <name type="scientific">Mesorhizobium tianshanense</name>
    <dbReference type="NCBI Taxonomy" id="39844"/>
    <lineage>
        <taxon>Bacteria</taxon>
        <taxon>Pseudomonadati</taxon>
        <taxon>Pseudomonadota</taxon>
        <taxon>Alphaproteobacteria</taxon>
        <taxon>Hyphomicrobiales</taxon>
        <taxon>Phyllobacteriaceae</taxon>
        <taxon>Mesorhizobium</taxon>
    </lineage>
</organism>
<reference evidence="1 2" key="1">
    <citation type="journal article" date="2015" name="Stand. Genomic Sci.">
        <title>Genomic Encyclopedia of Bacterial and Archaeal Type Strains, Phase III: the genomes of soil and plant-associated and newly described type strains.</title>
        <authorList>
            <person name="Whitman W.B."/>
            <person name="Woyke T."/>
            <person name="Klenk H.P."/>
            <person name="Zhou Y."/>
            <person name="Lilburn T.G."/>
            <person name="Beck B.J."/>
            <person name="De Vos P."/>
            <person name="Vandamme P."/>
            <person name="Eisen J.A."/>
            <person name="Garrity G."/>
            <person name="Hugenholtz P."/>
            <person name="Kyrpides N.C."/>
        </authorList>
    </citation>
    <scope>NUCLEOTIDE SEQUENCE [LARGE SCALE GENOMIC DNA]</scope>
    <source>
        <strain evidence="1 2">CGMCC 1.2546</strain>
    </source>
</reference>
<name>A0A562N752_9HYPH</name>
<comment type="caution">
    <text evidence="1">The sequence shown here is derived from an EMBL/GenBank/DDBJ whole genome shotgun (WGS) entry which is preliminary data.</text>
</comment>
<dbReference type="EMBL" id="VLKT01000041">
    <property type="protein sequence ID" value="TWI28022.1"/>
    <property type="molecule type" value="Genomic_DNA"/>
</dbReference>
<dbReference type="Proteomes" id="UP000317122">
    <property type="component" value="Unassembled WGS sequence"/>
</dbReference>
<dbReference type="OrthoDB" id="8100111at2"/>
<protein>
    <submittedName>
        <fullName evidence="1">Uncharacterized protein</fullName>
    </submittedName>
</protein>
<proteinExistence type="predicted"/>
<evidence type="ECO:0000313" key="1">
    <source>
        <dbReference type="EMBL" id="TWI28022.1"/>
    </source>
</evidence>
<evidence type="ECO:0000313" key="2">
    <source>
        <dbReference type="Proteomes" id="UP000317122"/>
    </source>
</evidence>
<dbReference type="AlphaFoldDB" id="A0A562N752"/>
<accession>A0A562N752</accession>